<evidence type="ECO:0000313" key="16">
    <source>
        <dbReference type="EMBL" id="BBL69488.1"/>
    </source>
</evidence>
<dbReference type="InterPro" id="IPR036127">
    <property type="entry name" value="CcmE-like_sf"/>
</dbReference>
<dbReference type="RefSeq" id="WP_054772879.1">
    <property type="nucleotide sequence ID" value="NZ_AP019782.1"/>
</dbReference>
<dbReference type="GO" id="GO:0017003">
    <property type="term" value="P:protein-heme linkage"/>
    <property type="evidence" value="ECO:0007669"/>
    <property type="project" value="UniProtKB-UniRule"/>
</dbReference>
<gene>
    <name evidence="13 16" type="primary">ccmE</name>
    <name evidence="13" type="synonym">cycJ</name>
    <name evidence="16" type="ORF">MoryE10_00940</name>
</gene>
<evidence type="ECO:0000256" key="11">
    <source>
        <dbReference type="ARBA" id="ARBA00023136"/>
    </source>
</evidence>
<evidence type="ECO:0000256" key="12">
    <source>
        <dbReference type="ARBA" id="ARBA00056663"/>
    </source>
</evidence>
<evidence type="ECO:0000256" key="14">
    <source>
        <dbReference type="PIRSR" id="PIRSR604329-50"/>
    </source>
</evidence>
<accession>A0A8D4VJZ8</accession>
<dbReference type="GO" id="GO:0046872">
    <property type="term" value="F:metal ion binding"/>
    <property type="evidence" value="ECO:0007669"/>
    <property type="project" value="UniProtKB-KW"/>
</dbReference>
<keyword evidence="9 13" id="KW-1133">Transmembrane helix</keyword>
<proteinExistence type="inferred from homology"/>
<sequence length="154" mass="16924">MKNLTPRQRRMVWVGLLIAGVAVAAFLALTAFQKNLLYFYTPSQIAAGEAPKGYPFRVGGLVEQGSVQRDPQSLLVRFTVSDGKASVPIAYTGILPDLFREGQGIIAMGQLDDANVFQASEVLAKHDENYMPPEVADSLKKNGQMPTTYKDYQK</sequence>
<dbReference type="HAMAP" id="MF_01959">
    <property type="entry name" value="CcmE"/>
    <property type="match status" value="1"/>
</dbReference>
<keyword evidence="8 13" id="KW-0735">Signal-anchor</keyword>
<comment type="similarity">
    <text evidence="13">Belongs to the CcmE/CycJ family.</text>
</comment>
<evidence type="ECO:0000256" key="9">
    <source>
        <dbReference type="ARBA" id="ARBA00022989"/>
    </source>
</evidence>
<keyword evidence="11 13" id="KW-0472">Membrane</keyword>
<evidence type="ECO:0000256" key="7">
    <source>
        <dbReference type="ARBA" id="ARBA00022748"/>
    </source>
</evidence>
<keyword evidence="10 13" id="KW-0408">Iron</keyword>
<dbReference type="KEGG" id="moz:MoryE10_00940"/>
<dbReference type="AlphaFoldDB" id="A0A8D4VJZ8"/>
<keyword evidence="4 13" id="KW-0349">Heme</keyword>
<dbReference type="PANTHER" id="PTHR34128">
    <property type="entry name" value="CYTOCHROME C-TYPE BIOGENESIS PROTEIN CCME HOMOLOG, MITOCHONDRIAL"/>
    <property type="match status" value="1"/>
</dbReference>
<dbReference type="SUPFAM" id="SSF82093">
    <property type="entry name" value="Heme chaperone CcmE"/>
    <property type="match status" value="1"/>
</dbReference>
<feature type="topological domain" description="Cytoplasmic" evidence="13">
    <location>
        <begin position="1"/>
        <end position="10"/>
    </location>
</feature>
<keyword evidence="5 13" id="KW-0812">Transmembrane</keyword>
<evidence type="ECO:0000313" key="17">
    <source>
        <dbReference type="Proteomes" id="UP000824988"/>
    </source>
</evidence>
<dbReference type="Proteomes" id="UP000824988">
    <property type="component" value="Chromosome"/>
</dbReference>
<evidence type="ECO:0000256" key="1">
    <source>
        <dbReference type="ARBA" id="ARBA00004533"/>
    </source>
</evidence>
<evidence type="ECO:0000256" key="3">
    <source>
        <dbReference type="ARBA" id="ARBA00022519"/>
    </source>
</evidence>
<evidence type="ECO:0000256" key="8">
    <source>
        <dbReference type="ARBA" id="ARBA00022968"/>
    </source>
</evidence>
<evidence type="ECO:0000256" key="13">
    <source>
        <dbReference type="HAMAP-Rule" id="MF_01959"/>
    </source>
</evidence>
<dbReference type="InterPro" id="IPR012340">
    <property type="entry name" value="NA-bd_OB-fold"/>
</dbReference>
<feature type="binding site" description="axial binding residue" evidence="13 14">
    <location>
        <position position="130"/>
    </location>
    <ligand>
        <name>heme</name>
        <dbReference type="ChEBI" id="CHEBI:30413"/>
    </ligand>
    <ligandPart>
        <name>Fe</name>
        <dbReference type="ChEBI" id="CHEBI:18248"/>
    </ligandPart>
</feature>
<dbReference type="EMBL" id="AP019782">
    <property type="protein sequence ID" value="BBL69488.1"/>
    <property type="molecule type" value="Genomic_DNA"/>
</dbReference>
<evidence type="ECO:0000256" key="2">
    <source>
        <dbReference type="ARBA" id="ARBA00022475"/>
    </source>
</evidence>
<keyword evidence="17" id="KW-1185">Reference proteome</keyword>
<keyword evidence="2 13" id="KW-1003">Cell membrane</keyword>
<comment type="function">
    <text evidence="12 13">Heme chaperone required for the biogenesis of c-type cytochromes. Transiently binds heme delivered by CcmC and transfers the heme to apo-cytochromes in a process facilitated by CcmF and CcmH.</text>
</comment>
<evidence type="ECO:0000256" key="15">
    <source>
        <dbReference type="SAM" id="Phobius"/>
    </source>
</evidence>
<feature type="binding site" description="covalent" evidence="13 14">
    <location>
        <position position="126"/>
    </location>
    <ligand>
        <name>heme</name>
        <dbReference type="ChEBI" id="CHEBI:30413"/>
    </ligand>
</feature>
<keyword evidence="3" id="KW-0997">Cell inner membrane</keyword>
<name>A0A8D4VJZ8_9GAMM</name>
<dbReference type="Gene3D" id="2.40.50.140">
    <property type="entry name" value="Nucleic acid-binding proteins"/>
    <property type="match status" value="1"/>
</dbReference>
<keyword evidence="6 13" id="KW-0479">Metal-binding</keyword>
<feature type="topological domain" description="Extracellular" evidence="13">
    <location>
        <begin position="32"/>
        <end position="154"/>
    </location>
</feature>
<evidence type="ECO:0000256" key="5">
    <source>
        <dbReference type="ARBA" id="ARBA00022692"/>
    </source>
</evidence>
<evidence type="ECO:0000256" key="4">
    <source>
        <dbReference type="ARBA" id="ARBA00022617"/>
    </source>
</evidence>
<protein>
    <recommendedName>
        <fullName evidence="13">Cytochrome c-type biogenesis protein CcmE</fullName>
    </recommendedName>
    <alternativeName>
        <fullName evidence="13">Cytochrome c maturation protein E</fullName>
    </alternativeName>
    <alternativeName>
        <fullName evidence="13">Heme chaperone CcmE</fullName>
    </alternativeName>
</protein>
<dbReference type="FunFam" id="2.40.50.140:FF:000104">
    <property type="entry name" value="Cytochrome c-type biogenesis protein CcmE"/>
    <property type="match status" value="1"/>
</dbReference>
<dbReference type="NCBIfam" id="NF009729">
    <property type="entry name" value="PRK13254.1-3"/>
    <property type="match status" value="1"/>
</dbReference>
<dbReference type="GO" id="GO:0005886">
    <property type="term" value="C:plasma membrane"/>
    <property type="evidence" value="ECO:0007669"/>
    <property type="project" value="UniProtKB-SubCell"/>
</dbReference>
<dbReference type="InterPro" id="IPR004329">
    <property type="entry name" value="CcmE"/>
</dbReference>
<keyword evidence="7 13" id="KW-0201">Cytochrome c-type biogenesis</keyword>
<reference evidence="16" key="1">
    <citation type="submission" date="2019-06" db="EMBL/GenBank/DDBJ databases">
        <title>Complete genome sequence of Methylogaea oryzae strain JCM16910.</title>
        <authorList>
            <person name="Asakawa S."/>
        </authorList>
    </citation>
    <scope>NUCLEOTIDE SEQUENCE</scope>
    <source>
        <strain evidence="16">E10</strain>
    </source>
</reference>
<dbReference type="GO" id="GO:0017004">
    <property type="term" value="P:cytochrome complex assembly"/>
    <property type="evidence" value="ECO:0007669"/>
    <property type="project" value="UniProtKB-KW"/>
</dbReference>
<dbReference type="NCBIfam" id="NF009731">
    <property type="entry name" value="PRK13254.1-5"/>
    <property type="match status" value="1"/>
</dbReference>
<dbReference type="NCBIfam" id="NF009727">
    <property type="entry name" value="PRK13254.1-1"/>
    <property type="match status" value="1"/>
</dbReference>
<dbReference type="GO" id="GO:0020037">
    <property type="term" value="F:heme binding"/>
    <property type="evidence" value="ECO:0007669"/>
    <property type="project" value="InterPro"/>
</dbReference>
<evidence type="ECO:0000256" key="10">
    <source>
        <dbReference type="ARBA" id="ARBA00023004"/>
    </source>
</evidence>
<organism evidence="16 17">
    <name type="scientific">Methylogaea oryzae</name>
    <dbReference type="NCBI Taxonomy" id="1295382"/>
    <lineage>
        <taxon>Bacteria</taxon>
        <taxon>Pseudomonadati</taxon>
        <taxon>Pseudomonadota</taxon>
        <taxon>Gammaproteobacteria</taxon>
        <taxon>Methylococcales</taxon>
        <taxon>Methylococcaceae</taxon>
        <taxon>Methylogaea</taxon>
    </lineage>
</organism>
<dbReference type="Pfam" id="PF03100">
    <property type="entry name" value="CcmE"/>
    <property type="match status" value="1"/>
</dbReference>
<evidence type="ECO:0000256" key="6">
    <source>
        <dbReference type="ARBA" id="ARBA00022723"/>
    </source>
</evidence>
<dbReference type="PANTHER" id="PTHR34128:SF2">
    <property type="entry name" value="CYTOCHROME C-TYPE BIOGENESIS PROTEIN CCME HOMOLOG, MITOCHONDRIAL"/>
    <property type="match status" value="1"/>
</dbReference>
<comment type="subcellular location">
    <subcellularLocation>
        <location evidence="1">Cell inner membrane</location>
    </subcellularLocation>
    <subcellularLocation>
        <location evidence="13">Cell membrane</location>
        <topology evidence="13">Single-pass type II membrane protein</topology>
    </subcellularLocation>
</comment>
<feature type="transmembrane region" description="Helical" evidence="15">
    <location>
        <begin position="12"/>
        <end position="32"/>
    </location>
</feature>